<keyword evidence="9" id="KW-0819">tRNA processing</keyword>
<keyword evidence="16" id="KW-0694">RNA-binding</keyword>
<dbReference type="GO" id="GO:0004519">
    <property type="term" value="F:endonuclease activity"/>
    <property type="evidence" value="ECO:0007669"/>
    <property type="project" value="UniProtKB-KW"/>
</dbReference>
<keyword evidence="13" id="KW-0255">Endonuclease</keyword>
<dbReference type="PROSITE" id="PS50126">
    <property type="entry name" value="S1"/>
    <property type="match status" value="1"/>
</dbReference>
<dbReference type="GO" id="GO:0019843">
    <property type="term" value="F:rRNA binding"/>
    <property type="evidence" value="ECO:0007669"/>
    <property type="project" value="UniProtKB-KW"/>
</dbReference>
<sequence>MSKKILIDTSSNEEIRVAITENGKLDDFEIESREKNAVKGDVYLAKITRIEPSLQAAFVDYGANRHGFLPLTEIHPDYFKIPASDQENLKKLSSNLQIDENIDEIISKEKKDETHNNEDLIDDNGNNNKNRNKDYLSFFKKYKIQEVIKTRQVILVQINKEERGLKGAALTTFLSFAGRYCVLMPNSLTNNGISRKIADYEERKKLKLILMGINIPEKMSVIIRTAGIGKTKKEISKDLDFLTTQWNKIREKTLKSSAPTIIYEEGSIIKRTIRDMLTNDVDEIYVEGKVGYETTKKYVKSLIPQKGKDLKLYKDKNKTLFNENNIEHQINDLFSLKVNLESGGSMVINTTEALVAIDVNSGKDTSERNIESTALKTNLEAANEIARQLRLRDLGGLVVIDFIDMDDYRNNFKVEKAIKTALYRDRARVQVGRISMFGLLELSRQRLRSSFIERSFDKCHYCNGSGIISNINLISGQIIKVIQEKLIISKGVKVLVKCNSALAQTLINIKREDINKLEEIHNANIEFSFDNHFSLHEPLIEINEKGKGINIKKDISKKSKIKIKNEKTKKKQGKETKKKKIIVKKSDKVIVKKDKIEVKETIIANKNSEKDLEKTGWWSK</sequence>
<evidence type="ECO:0000256" key="3">
    <source>
        <dbReference type="ARBA" id="ARBA00005663"/>
    </source>
</evidence>
<dbReference type="InterPro" id="IPR012340">
    <property type="entry name" value="NA-bd_OB-fold"/>
</dbReference>
<dbReference type="GO" id="GO:0046872">
    <property type="term" value="F:metal ion binding"/>
    <property type="evidence" value="ECO:0007669"/>
    <property type="project" value="UniProtKB-KW"/>
</dbReference>
<dbReference type="GO" id="GO:0004540">
    <property type="term" value="F:RNA nuclease activity"/>
    <property type="evidence" value="ECO:0007669"/>
    <property type="project" value="InterPro"/>
</dbReference>
<evidence type="ECO:0000256" key="15">
    <source>
        <dbReference type="ARBA" id="ARBA00022842"/>
    </source>
</evidence>
<dbReference type="InterPro" id="IPR048583">
    <property type="entry name" value="RNase_E_G_thioredoxin-like"/>
</dbReference>
<dbReference type="InterPro" id="IPR019307">
    <property type="entry name" value="RNA-bd_AU-1/RNase_E/G"/>
</dbReference>
<organism evidence="19">
    <name type="scientific">marine metagenome</name>
    <dbReference type="NCBI Taxonomy" id="408172"/>
    <lineage>
        <taxon>unclassified sequences</taxon>
        <taxon>metagenomes</taxon>
        <taxon>ecological metagenomes</taxon>
    </lineage>
</organism>
<dbReference type="SUPFAM" id="SSF50249">
    <property type="entry name" value="Nucleic acid-binding proteins"/>
    <property type="match status" value="1"/>
</dbReference>
<evidence type="ECO:0000256" key="2">
    <source>
        <dbReference type="ARBA" id="ARBA00004496"/>
    </source>
</evidence>
<dbReference type="Pfam" id="PF00575">
    <property type="entry name" value="S1"/>
    <property type="match status" value="1"/>
</dbReference>
<gene>
    <name evidence="19" type="ORF">METZ01_LOCUS58711</name>
</gene>
<dbReference type="InterPro" id="IPR003029">
    <property type="entry name" value="S1_domain"/>
</dbReference>
<evidence type="ECO:0000256" key="9">
    <source>
        <dbReference type="ARBA" id="ARBA00022694"/>
    </source>
</evidence>
<reference evidence="19" key="1">
    <citation type="submission" date="2018-05" db="EMBL/GenBank/DDBJ databases">
        <authorList>
            <person name="Lanie J.A."/>
            <person name="Ng W.-L."/>
            <person name="Kazmierczak K.M."/>
            <person name="Andrzejewski T.M."/>
            <person name="Davidsen T.M."/>
            <person name="Wayne K.J."/>
            <person name="Tettelin H."/>
            <person name="Glass J.I."/>
            <person name="Rusch D."/>
            <person name="Podicherti R."/>
            <person name="Tsui H.-C.T."/>
            <person name="Winkler M.E."/>
        </authorList>
    </citation>
    <scope>NUCLEOTIDE SEQUENCE</scope>
</reference>
<evidence type="ECO:0000256" key="7">
    <source>
        <dbReference type="ARBA" id="ARBA00022519"/>
    </source>
</evidence>
<evidence type="ECO:0000256" key="13">
    <source>
        <dbReference type="ARBA" id="ARBA00022759"/>
    </source>
</evidence>
<dbReference type="NCBIfam" id="TIGR00757">
    <property type="entry name" value="RNaseEG"/>
    <property type="match status" value="1"/>
</dbReference>
<dbReference type="CDD" id="cd04453">
    <property type="entry name" value="S1_RNase_E"/>
    <property type="match status" value="1"/>
</dbReference>
<keyword evidence="17" id="KW-0472">Membrane</keyword>
<keyword evidence="14" id="KW-0378">Hydrolase</keyword>
<evidence type="ECO:0000256" key="12">
    <source>
        <dbReference type="ARBA" id="ARBA00022730"/>
    </source>
</evidence>
<comment type="subcellular location">
    <subcellularLocation>
        <location evidence="2">Cytoplasm</location>
    </subcellularLocation>
</comment>
<evidence type="ECO:0000256" key="6">
    <source>
        <dbReference type="ARBA" id="ARBA00022490"/>
    </source>
</evidence>
<dbReference type="PANTHER" id="PTHR30001">
    <property type="entry name" value="RIBONUCLEASE"/>
    <property type="match status" value="1"/>
</dbReference>
<keyword evidence="7" id="KW-0997">Cell inner membrane</keyword>
<evidence type="ECO:0000256" key="8">
    <source>
        <dbReference type="ARBA" id="ARBA00022552"/>
    </source>
</evidence>
<evidence type="ECO:0000256" key="11">
    <source>
        <dbReference type="ARBA" id="ARBA00022723"/>
    </source>
</evidence>
<evidence type="ECO:0000256" key="16">
    <source>
        <dbReference type="ARBA" id="ARBA00022884"/>
    </source>
</evidence>
<name>A0A381STW0_9ZZZZ</name>
<evidence type="ECO:0000259" key="18">
    <source>
        <dbReference type="PROSITE" id="PS50126"/>
    </source>
</evidence>
<keyword evidence="11" id="KW-0479">Metal-binding</keyword>
<dbReference type="GO" id="GO:0006364">
    <property type="term" value="P:rRNA processing"/>
    <property type="evidence" value="ECO:0007669"/>
    <property type="project" value="UniProtKB-KW"/>
</dbReference>
<dbReference type="GO" id="GO:0008033">
    <property type="term" value="P:tRNA processing"/>
    <property type="evidence" value="ECO:0007669"/>
    <property type="project" value="UniProtKB-KW"/>
</dbReference>
<dbReference type="GO" id="GO:0005737">
    <property type="term" value="C:cytoplasm"/>
    <property type="evidence" value="ECO:0007669"/>
    <property type="project" value="UniProtKB-SubCell"/>
</dbReference>
<comment type="cofactor">
    <cofactor evidence="1">
        <name>Mg(2+)</name>
        <dbReference type="ChEBI" id="CHEBI:18420"/>
    </cofactor>
</comment>
<keyword evidence="10" id="KW-0540">Nuclease</keyword>
<proteinExistence type="inferred from homology"/>
<dbReference type="Pfam" id="PF10150">
    <property type="entry name" value="RNase_E_G"/>
    <property type="match status" value="1"/>
</dbReference>
<dbReference type="Gene3D" id="2.40.50.140">
    <property type="entry name" value="Nucleic acid-binding proteins"/>
    <property type="match status" value="1"/>
</dbReference>
<dbReference type="SMART" id="SM00316">
    <property type="entry name" value="S1"/>
    <property type="match status" value="1"/>
</dbReference>
<dbReference type="EMBL" id="UINC01003383">
    <property type="protein sequence ID" value="SVA05857.1"/>
    <property type="molecule type" value="Genomic_DNA"/>
</dbReference>
<keyword evidence="15" id="KW-0460">Magnesium</keyword>
<dbReference type="GO" id="GO:0016787">
    <property type="term" value="F:hydrolase activity"/>
    <property type="evidence" value="ECO:0007669"/>
    <property type="project" value="UniProtKB-KW"/>
</dbReference>
<dbReference type="PANTHER" id="PTHR30001:SF1">
    <property type="entry name" value="RIBONUCLEASE E_G-LIKE PROTEIN, CHLOROPLASTIC"/>
    <property type="match status" value="1"/>
</dbReference>
<keyword evidence="8" id="KW-0698">rRNA processing</keyword>
<evidence type="ECO:0000313" key="19">
    <source>
        <dbReference type="EMBL" id="SVA05857.1"/>
    </source>
</evidence>
<dbReference type="Gene3D" id="3.40.1260.20">
    <property type="entry name" value="Ribonuclease E, catalytic domain"/>
    <property type="match status" value="1"/>
</dbReference>
<accession>A0A381STW0</accession>
<dbReference type="AlphaFoldDB" id="A0A381STW0"/>
<evidence type="ECO:0000256" key="17">
    <source>
        <dbReference type="ARBA" id="ARBA00023136"/>
    </source>
</evidence>
<protein>
    <recommendedName>
        <fullName evidence="4">Ribonuclease G</fullName>
    </recommendedName>
</protein>
<comment type="similarity">
    <text evidence="3">Belongs to the RNase E/G family. RNase G subfamily.</text>
</comment>
<dbReference type="Pfam" id="PF20833">
    <property type="entry name" value="RNase_E_G_Thio"/>
    <property type="match status" value="1"/>
</dbReference>
<evidence type="ECO:0000256" key="14">
    <source>
        <dbReference type="ARBA" id="ARBA00022801"/>
    </source>
</evidence>
<feature type="domain" description="S1 motif" evidence="18">
    <location>
        <begin position="40"/>
        <end position="124"/>
    </location>
</feature>
<evidence type="ECO:0000256" key="10">
    <source>
        <dbReference type="ARBA" id="ARBA00022722"/>
    </source>
</evidence>
<dbReference type="InterPro" id="IPR004659">
    <property type="entry name" value="RNase_E/G"/>
</dbReference>
<keyword evidence="5" id="KW-1003">Cell membrane</keyword>
<keyword evidence="12" id="KW-0699">rRNA-binding</keyword>
<keyword evidence="6" id="KW-0963">Cytoplasm</keyword>
<evidence type="ECO:0000256" key="1">
    <source>
        <dbReference type="ARBA" id="ARBA00001946"/>
    </source>
</evidence>
<evidence type="ECO:0000256" key="4">
    <source>
        <dbReference type="ARBA" id="ARBA00017719"/>
    </source>
</evidence>
<evidence type="ECO:0000256" key="5">
    <source>
        <dbReference type="ARBA" id="ARBA00022475"/>
    </source>
</evidence>